<feature type="transmembrane region" description="Helical" evidence="8">
    <location>
        <begin position="76"/>
        <end position="101"/>
    </location>
</feature>
<keyword evidence="2" id="KW-0813">Transport</keyword>
<evidence type="ECO:0000256" key="1">
    <source>
        <dbReference type="ARBA" id="ARBA00004651"/>
    </source>
</evidence>
<feature type="transmembrane region" description="Helical" evidence="8">
    <location>
        <begin position="260"/>
        <end position="283"/>
    </location>
</feature>
<evidence type="ECO:0000256" key="5">
    <source>
        <dbReference type="ARBA" id="ARBA00022989"/>
    </source>
</evidence>
<name>A0A2S9QQ40_9MICO</name>
<dbReference type="GO" id="GO:0005886">
    <property type="term" value="C:plasma membrane"/>
    <property type="evidence" value="ECO:0007669"/>
    <property type="project" value="UniProtKB-SubCell"/>
</dbReference>
<proteinExistence type="predicted"/>
<dbReference type="PANTHER" id="PTHR43266">
    <property type="entry name" value="MACROLIDE-EFFLUX PROTEIN"/>
    <property type="match status" value="1"/>
</dbReference>
<feature type="transmembrane region" description="Helical" evidence="8">
    <location>
        <begin position="388"/>
        <end position="411"/>
    </location>
</feature>
<feature type="transmembrane region" description="Helical" evidence="8">
    <location>
        <begin position="355"/>
        <end position="376"/>
    </location>
</feature>
<dbReference type="PANTHER" id="PTHR43266:SF2">
    <property type="entry name" value="MAJOR FACILITATOR SUPERFAMILY (MFS) PROFILE DOMAIN-CONTAINING PROTEIN"/>
    <property type="match status" value="1"/>
</dbReference>
<evidence type="ECO:0000256" key="3">
    <source>
        <dbReference type="ARBA" id="ARBA00022475"/>
    </source>
</evidence>
<feature type="transmembrane region" description="Helical" evidence="8">
    <location>
        <begin position="108"/>
        <end position="130"/>
    </location>
</feature>
<dbReference type="PROSITE" id="PS50850">
    <property type="entry name" value="MFS"/>
    <property type="match status" value="1"/>
</dbReference>
<feature type="transmembrane region" description="Helical" evidence="8">
    <location>
        <begin position="46"/>
        <end position="70"/>
    </location>
</feature>
<dbReference type="InterPro" id="IPR020846">
    <property type="entry name" value="MFS_dom"/>
</dbReference>
<evidence type="ECO:0000256" key="2">
    <source>
        <dbReference type="ARBA" id="ARBA00022448"/>
    </source>
</evidence>
<evidence type="ECO:0000256" key="8">
    <source>
        <dbReference type="SAM" id="Phobius"/>
    </source>
</evidence>
<dbReference type="RefSeq" id="WP_105804649.1">
    <property type="nucleotide sequence ID" value="NZ_MWZD01000014.1"/>
</dbReference>
<protein>
    <recommendedName>
        <fullName evidence="9">Major facilitator superfamily (MFS) profile domain-containing protein</fullName>
    </recommendedName>
</protein>
<feature type="transmembrane region" description="Helical" evidence="8">
    <location>
        <begin position="176"/>
        <end position="195"/>
    </location>
</feature>
<feature type="transmembrane region" description="Helical" evidence="8">
    <location>
        <begin position="303"/>
        <end position="324"/>
    </location>
</feature>
<dbReference type="OrthoDB" id="5494559at2"/>
<feature type="compositionally biased region" description="Low complexity" evidence="7">
    <location>
        <begin position="12"/>
        <end position="32"/>
    </location>
</feature>
<evidence type="ECO:0000313" key="10">
    <source>
        <dbReference type="EMBL" id="PRI11709.1"/>
    </source>
</evidence>
<feature type="region of interest" description="Disordered" evidence="7">
    <location>
        <begin position="1"/>
        <end position="32"/>
    </location>
</feature>
<dbReference type="EMBL" id="MWZD01000014">
    <property type="protein sequence ID" value="PRI11709.1"/>
    <property type="molecule type" value="Genomic_DNA"/>
</dbReference>
<accession>A0A2S9QQ40</accession>
<evidence type="ECO:0000256" key="7">
    <source>
        <dbReference type="SAM" id="MobiDB-lite"/>
    </source>
</evidence>
<keyword evidence="3" id="KW-1003">Cell membrane</keyword>
<keyword evidence="5 8" id="KW-1133">Transmembrane helix</keyword>
<organism evidence="10 11">
    <name type="scientific">Leucobacter massiliensis</name>
    <dbReference type="NCBI Taxonomy" id="1686285"/>
    <lineage>
        <taxon>Bacteria</taxon>
        <taxon>Bacillati</taxon>
        <taxon>Actinomycetota</taxon>
        <taxon>Actinomycetes</taxon>
        <taxon>Micrococcales</taxon>
        <taxon>Microbacteriaceae</taxon>
        <taxon>Leucobacter</taxon>
    </lineage>
</organism>
<dbReference type="Gene3D" id="1.20.1250.20">
    <property type="entry name" value="MFS general substrate transporter like domains"/>
    <property type="match status" value="1"/>
</dbReference>
<dbReference type="SUPFAM" id="SSF103473">
    <property type="entry name" value="MFS general substrate transporter"/>
    <property type="match status" value="1"/>
</dbReference>
<sequence length="496" mass="50867">MSVDPQSPGTRPAVSPSGAPDPAPGGAAAPGASDAASTRSLARFSVLWLGQFVSNVGSGLTAFGLAAYLFERTGAATSVTLVTLCAFLPPALLAPLAGVLADRFDRRLIMIAGDGLSMLGLAYILGVALAGDVAPWQIYLGVLCSSLFGSLLDPAYRATVTDLVPAEHYDRASGMVQLAASSKYLISPVLAGFLYPLLGIAGILVLDIATFAVTVATTLAVRRHLRRSSAAARQAPQPERAGRRRAERRGRELLRGWRELTAHPGVLTVVGIMALATFCVGFLETLFPPMMLSFSTPQTLGVVQTVAATGMIAGSLVLSTVTVTTRYVQELLIGLGIAGVCIAGIGITANPVVIAVAGFCFFASLPFVNTPAEVLIRSAIPNAAQGRAWGLISLLSNIGFVAAFASAGPLADRVFGPLLLPEGALAGSLGSILGTGPGRGIGLMIVLVGALLAVAALCLGGSRRLAAFTSADPGSRSRDGSGEDLADPAVDQRRLR</sequence>
<evidence type="ECO:0000256" key="6">
    <source>
        <dbReference type="ARBA" id="ARBA00023136"/>
    </source>
</evidence>
<comment type="subcellular location">
    <subcellularLocation>
        <location evidence="1">Cell membrane</location>
        <topology evidence="1">Multi-pass membrane protein</topology>
    </subcellularLocation>
</comment>
<keyword evidence="4 8" id="KW-0812">Transmembrane</keyword>
<evidence type="ECO:0000259" key="9">
    <source>
        <dbReference type="PROSITE" id="PS50850"/>
    </source>
</evidence>
<dbReference type="InterPro" id="IPR036259">
    <property type="entry name" value="MFS_trans_sf"/>
</dbReference>
<keyword evidence="6 8" id="KW-0472">Membrane</keyword>
<feature type="domain" description="Major facilitator superfamily (MFS) profile" evidence="9">
    <location>
        <begin position="43"/>
        <end position="464"/>
    </location>
</feature>
<feature type="transmembrane region" description="Helical" evidence="8">
    <location>
        <begin position="441"/>
        <end position="460"/>
    </location>
</feature>
<evidence type="ECO:0000313" key="11">
    <source>
        <dbReference type="Proteomes" id="UP000238650"/>
    </source>
</evidence>
<dbReference type="Proteomes" id="UP000238650">
    <property type="component" value="Unassembled WGS sequence"/>
</dbReference>
<keyword evidence="11" id="KW-1185">Reference proteome</keyword>
<evidence type="ECO:0000256" key="4">
    <source>
        <dbReference type="ARBA" id="ARBA00022692"/>
    </source>
</evidence>
<dbReference type="AlphaFoldDB" id="A0A2S9QQ40"/>
<gene>
    <name evidence="10" type="ORF">B4915_04495</name>
</gene>
<dbReference type="GO" id="GO:0022857">
    <property type="term" value="F:transmembrane transporter activity"/>
    <property type="evidence" value="ECO:0007669"/>
    <property type="project" value="InterPro"/>
</dbReference>
<comment type="caution">
    <text evidence="10">The sequence shown here is derived from an EMBL/GenBank/DDBJ whole genome shotgun (WGS) entry which is preliminary data.</text>
</comment>
<reference evidence="10 11" key="1">
    <citation type="journal article" date="2017" name="New Microbes New Infect">
        <title>Genome sequence of 'Leucobacter massiliensis' sp. nov. isolated from human pharynx after travel to the 2014 Hajj.</title>
        <authorList>
            <person name="Leangapichart T."/>
            <person name="Gautret P."/>
            <person name="Nguyen T.T."/>
            <person name="Armstrong N."/>
            <person name="Rolain J.M."/>
        </authorList>
    </citation>
    <scope>NUCLEOTIDE SEQUENCE [LARGE SCALE GENOMIC DNA]</scope>
    <source>
        <strain evidence="10 11">122RC15</strain>
    </source>
</reference>
<feature type="region of interest" description="Disordered" evidence="7">
    <location>
        <begin position="470"/>
        <end position="496"/>
    </location>
</feature>
<feature type="transmembrane region" description="Helical" evidence="8">
    <location>
        <begin position="331"/>
        <end position="349"/>
    </location>
</feature>
<dbReference type="InterPro" id="IPR011701">
    <property type="entry name" value="MFS"/>
</dbReference>
<dbReference type="CDD" id="cd06173">
    <property type="entry name" value="MFS_MefA_like"/>
    <property type="match status" value="1"/>
</dbReference>
<dbReference type="Pfam" id="PF07690">
    <property type="entry name" value="MFS_1"/>
    <property type="match status" value="1"/>
</dbReference>